<dbReference type="Pfam" id="PF01535">
    <property type="entry name" value="PPR"/>
    <property type="match status" value="5"/>
</dbReference>
<reference evidence="4" key="1">
    <citation type="journal article" date="2017" name="Nat. Commun.">
        <title>The asparagus genome sheds light on the origin and evolution of a young Y chromosome.</title>
        <authorList>
            <person name="Harkess A."/>
            <person name="Zhou J."/>
            <person name="Xu C."/>
            <person name="Bowers J.E."/>
            <person name="Van der Hulst R."/>
            <person name="Ayyampalayam S."/>
            <person name="Mercati F."/>
            <person name="Riccardi P."/>
            <person name="McKain M.R."/>
            <person name="Kakrana A."/>
            <person name="Tang H."/>
            <person name="Ray J."/>
            <person name="Groenendijk J."/>
            <person name="Arikit S."/>
            <person name="Mathioni S.M."/>
            <person name="Nakano M."/>
            <person name="Shan H."/>
            <person name="Telgmann-Rauber A."/>
            <person name="Kanno A."/>
            <person name="Yue Z."/>
            <person name="Chen H."/>
            <person name="Li W."/>
            <person name="Chen Y."/>
            <person name="Xu X."/>
            <person name="Zhang Y."/>
            <person name="Luo S."/>
            <person name="Chen H."/>
            <person name="Gao J."/>
            <person name="Mao Z."/>
            <person name="Pires J.C."/>
            <person name="Luo M."/>
            <person name="Kudrna D."/>
            <person name="Wing R.A."/>
            <person name="Meyers B.C."/>
            <person name="Yi K."/>
            <person name="Kong H."/>
            <person name="Lavrijsen P."/>
            <person name="Sunseri F."/>
            <person name="Falavigna A."/>
            <person name="Ye Y."/>
            <person name="Leebens-Mack J.H."/>
            <person name="Chen G."/>
        </authorList>
    </citation>
    <scope>NUCLEOTIDE SEQUENCE [LARGE SCALE GENOMIC DNA]</scope>
    <source>
        <strain evidence="4">cv. DH0086</strain>
    </source>
</reference>
<dbReference type="Gene3D" id="1.25.40.10">
    <property type="entry name" value="Tetratricopeptide repeat domain"/>
    <property type="match status" value="4"/>
</dbReference>
<dbReference type="GO" id="GO:0009451">
    <property type="term" value="P:RNA modification"/>
    <property type="evidence" value="ECO:0007669"/>
    <property type="project" value="InterPro"/>
</dbReference>
<accession>A0A5P1FQY0</accession>
<dbReference type="OMA" id="DCYVCNS"/>
<dbReference type="FunFam" id="1.25.40.10:FF:000989">
    <property type="entry name" value="Pentatricopeptide repeat-containing protein At1g31430"/>
    <property type="match status" value="1"/>
</dbReference>
<evidence type="ECO:0008006" key="5">
    <source>
        <dbReference type="Google" id="ProtNLM"/>
    </source>
</evidence>
<dbReference type="NCBIfam" id="TIGR00756">
    <property type="entry name" value="PPR"/>
    <property type="match status" value="4"/>
</dbReference>
<dbReference type="PROSITE" id="PS51375">
    <property type="entry name" value="PPR"/>
    <property type="match status" value="4"/>
</dbReference>
<dbReference type="FunFam" id="1.25.40.10:FF:000348">
    <property type="entry name" value="Pentatricopeptide repeat-containing protein chloroplastic"/>
    <property type="match status" value="1"/>
</dbReference>
<dbReference type="InterPro" id="IPR046960">
    <property type="entry name" value="PPR_At4g14850-like_plant"/>
</dbReference>
<dbReference type="GO" id="GO:0003723">
    <property type="term" value="F:RNA binding"/>
    <property type="evidence" value="ECO:0007669"/>
    <property type="project" value="InterPro"/>
</dbReference>
<dbReference type="PANTHER" id="PTHR47926:SF489">
    <property type="entry name" value="PENTATRICOPEPTIDE REPEAT-CONTAINING PROTEIN"/>
    <property type="match status" value="1"/>
</dbReference>
<feature type="repeat" description="PPR" evidence="2">
    <location>
        <begin position="187"/>
        <end position="221"/>
    </location>
</feature>
<organism evidence="3 4">
    <name type="scientific">Asparagus officinalis</name>
    <name type="common">Garden asparagus</name>
    <dbReference type="NCBI Taxonomy" id="4686"/>
    <lineage>
        <taxon>Eukaryota</taxon>
        <taxon>Viridiplantae</taxon>
        <taxon>Streptophyta</taxon>
        <taxon>Embryophyta</taxon>
        <taxon>Tracheophyta</taxon>
        <taxon>Spermatophyta</taxon>
        <taxon>Magnoliopsida</taxon>
        <taxon>Liliopsida</taxon>
        <taxon>Asparagales</taxon>
        <taxon>Asparagaceae</taxon>
        <taxon>Asparagoideae</taxon>
        <taxon>Asparagus</taxon>
    </lineage>
</organism>
<evidence type="ECO:0000313" key="4">
    <source>
        <dbReference type="Proteomes" id="UP000243459"/>
    </source>
</evidence>
<dbReference type="InterPro" id="IPR002885">
    <property type="entry name" value="PPR_rpt"/>
</dbReference>
<dbReference type="Proteomes" id="UP000243459">
    <property type="component" value="Chromosome 1"/>
</dbReference>
<dbReference type="InterPro" id="IPR046848">
    <property type="entry name" value="E_motif"/>
</dbReference>
<proteinExistence type="predicted"/>
<sequence>MGRLGLTEEARKVHAFVLKSGFEFDSYVRSSLIGVFADLGCVEVARLLFDEMPKRSLVCWNALISGLVRGREFEGAISVFEKMAEEGLEPDEATLVSTLSACVQLRNLELWKKFRRYINESFKFSLPIGNVLLDLYAKCGCLDLARTSFDGMPMRNVISWTNMISGYLNLGRLHEARELFDSSPTKDIILWTTMLNGYVQYNQYEEALSLFQKMSMKRIKLDKFTVVTLLTACANLGALEQGEWIHEYIKNNMIQTDAVISTALIEMYSKCGCIEKAMEVFRNVQGRKDAKSWTSIVCALARNGQAARALEMFSDMQMYGAKPDDITFIGVLAACSHGGLLNEGRRYFYEMKEIHRIEPRIDHYGCFIDLLGRFGLLEEAKELIERTSNVKDCDVLSLWGSLLGACRIHGNAEMGKRIVKKVVDYESRDSGLHVSIANLYAAAGRWEDVYRVRGKMKDTGVKKTPGCSSIASYSDIPVLNSMNRVMEMKEMEEVDKGLMGAVS</sequence>
<feature type="repeat" description="PPR" evidence="2">
    <location>
        <begin position="56"/>
        <end position="90"/>
    </location>
</feature>
<dbReference type="Pfam" id="PF13041">
    <property type="entry name" value="PPR_2"/>
    <property type="match status" value="3"/>
</dbReference>
<feature type="repeat" description="PPR" evidence="2">
    <location>
        <begin position="156"/>
        <end position="186"/>
    </location>
</feature>
<evidence type="ECO:0000256" key="2">
    <source>
        <dbReference type="PROSITE-ProRule" id="PRU00708"/>
    </source>
</evidence>
<evidence type="ECO:0000256" key="1">
    <source>
        <dbReference type="ARBA" id="ARBA00022737"/>
    </source>
</evidence>
<dbReference type="Pfam" id="PF20431">
    <property type="entry name" value="E_motif"/>
    <property type="match status" value="1"/>
</dbReference>
<dbReference type="AlphaFoldDB" id="A0A5P1FQY0"/>
<dbReference type="EMBL" id="CM007381">
    <property type="protein sequence ID" value="ONK80715.1"/>
    <property type="molecule type" value="Genomic_DNA"/>
</dbReference>
<keyword evidence="4" id="KW-1185">Reference proteome</keyword>
<dbReference type="SUPFAM" id="SSF48452">
    <property type="entry name" value="TPR-like"/>
    <property type="match status" value="1"/>
</dbReference>
<dbReference type="FunFam" id="1.25.40.10:FF:000361">
    <property type="entry name" value="Pentatricopeptide repeat-containing protein chloroplastic"/>
    <property type="match status" value="1"/>
</dbReference>
<dbReference type="PANTHER" id="PTHR47926">
    <property type="entry name" value="PENTATRICOPEPTIDE REPEAT-CONTAINING PROTEIN"/>
    <property type="match status" value="1"/>
</dbReference>
<evidence type="ECO:0000313" key="3">
    <source>
        <dbReference type="EMBL" id="ONK80715.1"/>
    </source>
</evidence>
<dbReference type="InterPro" id="IPR011990">
    <property type="entry name" value="TPR-like_helical_dom_sf"/>
</dbReference>
<name>A0A5P1FQY0_ASPOF</name>
<dbReference type="Gramene" id="ONK80715">
    <property type="protein sequence ID" value="ONK80715"/>
    <property type="gene ID" value="A4U43_C01F20940"/>
</dbReference>
<gene>
    <name evidence="3" type="ORF">A4U43_C01F20940</name>
</gene>
<protein>
    <recommendedName>
        <fullName evidence="5">Pentacotripeptide-repeat region of PRORP domain-containing protein</fullName>
    </recommendedName>
</protein>
<feature type="repeat" description="PPR" evidence="2">
    <location>
        <begin position="289"/>
        <end position="323"/>
    </location>
</feature>
<keyword evidence="1" id="KW-0677">Repeat</keyword>